<keyword evidence="4" id="KW-1185">Reference proteome</keyword>
<feature type="region of interest" description="Disordered" evidence="1">
    <location>
        <begin position="454"/>
        <end position="478"/>
    </location>
</feature>
<dbReference type="RefSeq" id="WP_282210037.1">
    <property type="nucleotide sequence ID" value="NZ_CP118247.1"/>
</dbReference>
<keyword evidence="2" id="KW-0472">Membrane</keyword>
<name>A0ABY7YTD6_9HYPH</name>
<feature type="transmembrane region" description="Helical" evidence="2">
    <location>
        <begin position="60"/>
        <end position="78"/>
    </location>
</feature>
<dbReference type="EMBL" id="CP118247">
    <property type="protein sequence ID" value="WDR04516.1"/>
    <property type="molecule type" value="Genomic_DNA"/>
</dbReference>
<accession>A0ABY7YTD6</accession>
<dbReference type="Proteomes" id="UP001222118">
    <property type="component" value="Chromosome"/>
</dbReference>
<evidence type="ECO:0008006" key="5">
    <source>
        <dbReference type="Google" id="ProtNLM"/>
    </source>
</evidence>
<feature type="transmembrane region" description="Helical" evidence="2">
    <location>
        <begin position="173"/>
        <end position="194"/>
    </location>
</feature>
<feature type="compositionally biased region" description="Low complexity" evidence="1">
    <location>
        <begin position="466"/>
        <end position="478"/>
    </location>
</feature>
<keyword evidence="2" id="KW-0812">Transmembrane</keyword>
<proteinExistence type="predicted"/>
<evidence type="ECO:0000256" key="2">
    <source>
        <dbReference type="SAM" id="Phobius"/>
    </source>
</evidence>
<protein>
    <recommendedName>
        <fullName evidence="5">Biopolymer transporter ExbB</fullName>
    </recommendedName>
</protein>
<reference evidence="3 4" key="1">
    <citation type="submission" date="2023-02" db="EMBL/GenBank/DDBJ databases">
        <title>Devosia chondri sp. nov., isolated from the phycosphere of marine algae.</title>
        <authorList>
            <person name="Kim J.M."/>
            <person name="Lee J.K."/>
            <person name="Choi B.J."/>
            <person name="Bayburt H."/>
            <person name="Jeon C.O."/>
        </authorList>
    </citation>
    <scope>NUCLEOTIDE SEQUENCE [LARGE SCALE GENOMIC DNA]</scope>
    <source>
        <strain evidence="3 4">G2-5</strain>
    </source>
</reference>
<sequence>MFRRLKLPRLMSPSSPITLFIGLPESIKGPVTRISVVLSLLVILGAWQHDFVYRAMMSNVYLNLSIWGTFAFGVVLVYRNLLRMRNEDIAFQALKEMHEDARNLSNGQVADPLWRHYRCNELAIVFEKPEVLGHAYQLISEELASGRDVNISTATMQTLIDSIQLRLDERRSLTQYIAGILILLGLIGTFIGLIDTLASVGKILGELDISGTDPTTAIASLLANLQIPLRGMAVGFSSSLFGAVSSLVLSMMVRFSSMAFSTFTQDFEGWLANIVRIDDDTEGEVAGVAGSSLMEAKQLALVLRAARISVSSNARLNAQLDALSANMVELARVTAGQTHAVQGVLGGISELQDQSRVLSQAMARNLETMRSLASGTDAKSEIVEATNALGRQLQTRDQSLAQSLSALDQTLTSLRQREAEAALLPTPQSTEAFRLLEELKASLLTGELGKVRDRLWSEDDAPPQTEDPAADAPRTAAR</sequence>
<gene>
    <name evidence="3" type="ORF">PSQ90_09210</name>
</gene>
<evidence type="ECO:0000313" key="3">
    <source>
        <dbReference type="EMBL" id="WDR04516.1"/>
    </source>
</evidence>
<organism evidence="3 4">
    <name type="scientific">Devosia rhodophyticola</name>
    <dbReference type="NCBI Taxonomy" id="3026423"/>
    <lineage>
        <taxon>Bacteria</taxon>
        <taxon>Pseudomonadati</taxon>
        <taxon>Pseudomonadota</taxon>
        <taxon>Alphaproteobacteria</taxon>
        <taxon>Hyphomicrobiales</taxon>
        <taxon>Devosiaceae</taxon>
        <taxon>Devosia</taxon>
    </lineage>
</organism>
<evidence type="ECO:0000313" key="4">
    <source>
        <dbReference type="Proteomes" id="UP001222118"/>
    </source>
</evidence>
<evidence type="ECO:0000256" key="1">
    <source>
        <dbReference type="SAM" id="MobiDB-lite"/>
    </source>
</evidence>
<feature type="transmembrane region" description="Helical" evidence="2">
    <location>
        <begin position="232"/>
        <end position="253"/>
    </location>
</feature>
<keyword evidence="2" id="KW-1133">Transmembrane helix</keyword>